<organism evidence="2 3">
    <name type="scientific">Candidatus Chloroploca asiatica</name>
    <dbReference type="NCBI Taxonomy" id="1506545"/>
    <lineage>
        <taxon>Bacteria</taxon>
        <taxon>Bacillati</taxon>
        <taxon>Chloroflexota</taxon>
        <taxon>Chloroflexia</taxon>
        <taxon>Chloroflexales</taxon>
        <taxon>Chloroflexineae</taxon>
        <taxon>Oscillochloridaceae</taxon>
        <taxon>Candidatus Chloroploca</taxon>
    </lineage>
</organism>
<protein>
    <recommendedName>
        <fullName evidence="1">Glycosyl hydrolase family 59 C-terminal lectin domain-containing protein</fullName>
    </recommendedName>
</protein>
<accession>A0A2H3KK78</accession>
<evidence type="ECO:0000313" key="2">
    <source>
        <dbReference type="EMBL" id="PDV98313.1"/>
    </source>
</evidence>
<evidence type="ECO:0000259" key="1">
    <source>
        <dbReference type="Pfam" id="PF21708"/>
    </source>
</evidence>
<reference evidence="2 3" key="1">
    <citation type="submission" date="2016-05" db="EMBL/GenBank/DDBJ databases">
        <authorList>
            <person name="Lavstsen T."/>
            <person name="Jespersen J.S."/>
        </authorList>
    </citation>
    <scope>NUCLEOTIDE SEQUENCE [LARGE SCALE GENOMIC DNA]</scope>
    <source>
        <strain evidence="2 3">B7-9</strain>
    </source>
</reference>
<evidence type="ECO:0000313" key="3">
    <source>
        <dbReference type="Proteomes" id="UP000220922"/>
    </source>
</evidence>
<name>A0A2H3KK78_9CHLR</name>
<dbReference type="RefSeq" id="WP_141508914.1">
    <property type="nucleotide sequence ID" value="NZ_LYXE01000104.1"/>
</dbReference>
<keyword evidence="3" id="KW-1185">Reference proteome</keyword>
<sequence length="259" mass="28568">MKQYRMPTIITAIVAVLVASALAVALWQVPQGIAQEQQPLLTYPPQEPTPTVGPNPTTVPALASVTLTEATFDTPEALDAWEVVDLEFVLADNRANWQVSEGRLMQNRAGPAFSPSIHHTAALIGDETWRDYTVQVSFYDQLNGTAGLIARYQGDDPLTATYYRYRIIKNSFRDTPRQVLERVERGVAVPLAEVTDIGFDERMWHVLSMQVDGNTIQIRMNDEVMLEAVDANPLPAGKAGIATRAVGTILFDDFTVVTP</sequence>
<feature type="domain" description="Glycosyl hydrolase family 59 C-terminal lectin" evidence="1">
    <location>
        <begin position="117"/>
        <end position="256"/>
    </location>
</feature>
<dbReference type="Gene3D" id="2.60.120.560">
    <property type="entry name" value="Exo-inulinase, domain 1"/>
    <property type="match status" value="1"/>
</dbReference>
<dbReference type="Proteomes" id="UP000220922">
    <property type="component" value="Unassembled WGS sequence"/>
</dbReference>
<proteinExistence type="predicted"/>
<dbReference type="EMBL" id="LYXE01000104">
    <property type="protein sequence ID" value="PDV98313.1"/>
    <property type="molecule type" value="Genomic_DNA"/>
</dbReference>
<dbReference type="Pfam" id="PF21708">
    <property type="entry name" value="Glyco_hydro_59_C"/>
    <property type="match status" value="1"/>
</dbReference>
<dbReference type="AlphaFoldDB" id="A0A2H3KK78"/>
<comment type="caution">
    <text evidence="2">The sequence shown here is derived from an EMBL/GenBank/DDBJ whole genome shotgun (WGS) entry which is preliminary data.</text>
</comment>
<dbReference type="OrthoDB" id="150571at2"/>
<gene>
    <name evidence="2" type="ORF">A9Q02_16055</name>
</gene>
<dbReference type="InterPro" id="IPR049162">
    <property type="entry name" value="GH59_C"/>
</dbReference>